<proteinExistence type="predicted"/>
<keyword evidence="3" id="KW-1185">Reference proteome</keyword>
<dbReference type="EMBL" id="JAYRBN010000008">
    <property type="protein sequence ID" value="KAL2750750.1"/>
    <property type="molecule type" value="Genomic_DNA"/>
</dbReference>
<gene>
    <name evidence="2" type="ORF">V1477_000853</name>
</gene>
<feature type="transmembrane region" description="Helical" evidence="1">
    <location>
        <begin position="103"/>
        <end position="120"/>
    </location>
</feature>
<organism evidence="2 3">
    <name type="scientific">Vespula maculifrons</name>
    <name type="common">Eastern yellow jacket</name>
    <name type="synonym">Wasp</name>
    <dbReference type="NCBI Taxonomy" id="7453"/>
    <lineage>
        <taxon>Eukaryota</taxon>
        <taxon>Metazoa</taxon>
        <taxon>Ecdysozoa</taxon>
        <taxon>Arthropoda</taxon>
        <taxon>Hexapoda</taxon>
        <taxon>Insecta</taxon>
        <taxon>Pterygota</taxon>
        <taxon>Neoptera</taxon>
        <taxon>Endopterygota</taxon>
        <taxon>Hymenoptera</taxon>
        <taxon>Apocrita</taxon>
        <taxon>Aculeata</taxon>
        <taxon>Vespoidea</taxon>
        <taxon>Vespidae</taxon>
        <taxon>Vespinae</taxon>
        <taxon>Vespula</taxon>
    </lineage>
</organism>
<evidence type="ECO:0000313" key="2">
    <source>
        <dbReference type="EMBL" id="KAL2750750.1"/>
    </source>
</evidence>
<accession>A0ABD2D047</accession>
<evidence type="ECO:0000256" key="1">
    <source>
        <dbReference type="SAM" id="Phobius"/>
    </source>
</evidence>
<keyword evidence="1" id="KW-0472">Membrane</keyword>
<evidence type="ECO:0000313" key="3">
    <source>
        <dbReference type="Proteomes" id="UP001607303"/>
    </source>
</evidence>
<name>A0ABD2D047_VESMC</name>
<keyword evidence="1" id="KW-1133">Transmembrane helix</keyword>
<sequence length="123" mass="14187">MTQIYVLFLASSLTSSRFSRISRDRIESVVVLRLPESRCSSFEGLRATADFEEFPELQYSFEYTSSYVSSIIQDGIGIRILFRLFVILFTLTAHFILELLHITIEFIIFLLTIGSPYAVTSKW</sequence>
<dbReference type="AlphaFoldDB" id="A0ABD2D047"/>
<feature type="transmembrane region" description="Helical" evidence="1">
    <location>
        <begin position="80"/>
        <end position="97"/>
    </location>
</feature>
<dbReference type="Proteomes" id="UP001607303">
    <property type="component" value="Unassembled WGS sequence"/>
</dbReference>
<comment type="caution">
    <text evidence="2">The sequence shown here is derived from an EMBL/GenBank/DDBJ whole genome shotgun (WGS) entry which is preliminary data.</text>
</comment>
<reference evidence="2 3" key="1">
    <citation type="journal article" date="2024" name="Ann. Entomol. Soc. Am.">
        <title>Genomic analyses of the southern and eastern yellowjacket wasps (Hymenoptera: Vespidae) reveal evolutionary signatures of social life.</title>
        <authorList>
            <person name="Catto M.A."/>
            <person name="Caine P.B."/>
            <person name="Orr S.E."/>
            <person name="Hunt B.G."/>
            <person name="Goodisman M.A.D."/>
        </authorList>
    </citation>
    <scope>NUCLEOTIDE SEQUENCE [LARGE SCALE GENOMIC DNA]</scope>
    <source>
        <strain evidence="2">232</strain>
        <tissue evidence="2">Head and thorax</tissue>
    </source>
</reference>
<keyword evidence="1" id="KW-0812">Transmembrane</keyword>
<protein>
    <submittedName>
        <fullName evidence="2">Uncharacterized protein</fullName>
    </submittedName>
</protein>